<gene>
    <name evidence="5" type="ORF">HC231_14600</name>
</gene>
<dbReference type="EMBL" id="CP050854">
    <property type="protein sequence ID" value="QTF08998.1"/>
    <property type="molecule type" value="Genomic_DNA"/>
</dbReference>
<evidence type="ECO:0000313" key="6">
    <source>
        <dbReference type="Proteomes" id="UP000671960"/>
    </source>
</evidence>
<keyword evidence="6" id="KW-1185">Reference proteome</keyword>
<sequence>MNAQSKSLNIGVIGIGRIGADHARTIRTVNGVGDLFLADSIPEKAVAVAKELNATALPPEEILDVVDAVVITTPTKDHARWIIAAAEKHIPVFTEKPVALDAATTKSVLDVIERTGTLVQVGFMRRFDGGYINAKKRLDNGDIGELHRINITMGDFPPPPASYIPGSGFIFKDCIIHDVDVTRWVTGKEITEVYAIGKARGPATYIGELGDIDEGGGVWTLSDDTIVTFQVSRNNGAGYDIRMELFGTKETLSVGFDTYMPVTSAEPDFVFQQAGERYPNFYPRFVPAYKSEVRQFIETVNAGGKSIATVADALEALYVCDALDLSLKEHRPVKIDEVRL</sequence>
<comment type="similarity">
    <text evidence="1">Belongs to the Gfo/Idh/MocA family.</text>
</comment>
<accession>A0ABX7UTA1</accession>
<evidence type="ECO:0000256" key="2">
    <source>
        <dbReference type="ARBA" id="ARBA00023002"/>
    </source>
</evidence>
<dbReference type="Pfam" id="PF01408">
    <property type="entry name" value="GFO_IDH_MocA"/>
    <property type="match status" value="1"/>
</dbReference>
<dbReference type="InterPro" id="IPR055170">
    <property type="entry name" value="GFO_IDH_MocA-like_dom"/>
</dbReference>
<dbReference type="PANTHER" id="PTHR42840:SF3">
    <property type="entry name" value="BINDING ROSSMANN FOLD OXIDOREDUCTASE, PUTATIVE (AFU_ORTHOLOGUE AFUA_2G10240)-RELATED"/>
    <property type="match status" value="1"/>
</dbReference>
<name>A0ABX7UTA1_9GAMM</name>
<dbReference type="InterPro" id="IPR000683">
    <property type="entry name" value="Gfo/Idh/MocA-like_OxRdtase_N"/>
</dbReference>
<evidence type="ECO:0000259" key="4">
    <source>
        <dbReference type="Pfam" id="PF22725"/>
    </source>
</evidence>
<dbReference type="SUPFAM" id="SSF51735">
    <property type="entry name" value="NAD(P)-binding Rossmann-fold domains"/>
    <property type="match status" value="1"/>
</dbReference>
<feature type="domain" description="GFO/IDH/MocA-like oxidoreductase" evidence="4">
    <location>
        <begin position="133"/>
        <end position="252"/>
    </location>
</feature>
<dbReference type="Gene3D" id="3.30.360.10">
    <property type="entry name" value="Dihydrodipicolinate Reductase, domain 2"/>
    <property type="match status" value="1"/>
</dbReference>
<feature type="domain" description="Gfo/Idh/MocA-like oxidoreductase N-terminal" evidence="3">
    <location>
        <begin position="8"/>
        <end position="123"/>
    </location>
</feature>
<protein>
    <submittedName>
        <fullName evidence="5">Gfo/Idh/MocA family oxidoreductase</fullName>
    </submittedName>
</protein>
<organism evidence="5 6">
    <name type="scientific">Brenneria izadpanahii</name>
    <dbReference type="NCBI Taxonomy" id="2722756"/>
    <lineage>
        <taxon>Bacteria</taxon>
        <taxon>Pseudomonadati</taxon>
        <taxon>Pseudomonadota</taxon>
        <taxon>Gammaproteobacteria</taxon>
        <taxon>Enterobacterales</taxon>
        <taxon>Pectobacteriaceae</taxon>
        <taxon>Brenneria</taxon>
    </lineage>
</organism>
<keyword evidence="2" id="KW-0560">Oxidoreductase</keyword>
<dbReference type="Gene3D" id="3.40.50.720">
    <property type="entry name" value="NAD(P)-binding Rossmann-like Domain"/>
    <property type="match status" value="1"/>
</dbReference>
<dbReference type="PANTHER" id="PTHR42840">
    <property type="entry name" value="NAD(P)-BINDING ROSSMANN-FOLD SUPERFAMILY PROTEIN-RELATED"/>
    <property type="match status" value="1"/>
</dbReference>
<evidence type="ECO:0000259" key="3">
    <source>
        <dbReference type="Pfam" id="PF01408"/>
    </source>
</evidence>
<dbReference type="Proteomes" id="UP000671960">
    <property type="component" value="Chromosome"/>
</dbReference>
<reference evidence="5 6" key="1">
    <citation type="submission" date="2020-03" db="EMBL/GenBank/DDBJ databases">
        <authorList>
            <person name="Bakhshi Ganjeh M."/>
        </authorList>
    </citation>
    <scope>NUCLEOTIDE SEQUENCE [LARGE SCALE GENOMIC DNA]</scope>
    <source>
        <strain evidence="6">Iran 50</strain>
    </source>
</reference>
<dbReference type="SUPFAM" id="SSF55347">
    <property type="entry name" value="Glyceraldehyde-3-phosphate dehydrogenase-like, C-terminal domain"/>
    <property type="match status" value="1"/>
</dbReference>
<dbReference type="RefSeq" id="WP_208227336.1">
    <property type="nucleotide sequence ID" value="NZ_CP050854.1"/>
</dbReference>
<proteinExistence type="inferred from homology"/>
<evidence type="ECO:0000256" key="1">
    <source>
        <dbReference type="ARBA" id="ARBA00010928"/>
    </source>
</evidence>
<dbReference type="Pfam" id="PF22725">
    <property type="entry name" value="GFO_IDH_MocA_C3"/>
    <property type="match status" value="1"/>
</dbReference>
<dbReference type="InterPro" id="IPR036291">
    <property type="entry name" value="NAD(P)-bd_dom_sf"/>
</dbReference>
<evidence type="ECO:0000313" key="5">
    <source>
        <dbReference type="EMBL" id="QTF08998.1"/>
    </source>
</evidence>